<dbReference type="NCBIfam" id="TIGR03499">
    <property type="entry name" value="FlhF"/>
    <property type="match status" value="1"/>
</dbReference>
<dbReference type="SMART" id="SM00382">
    <property type="entry name" value="AAA"/>
    <property type="match status" value="1"/>
</dbReference>
<dbReference type="EMBL" id="VLTJ01000020">
    <property type="protein sequence ID" value="TSH95689.1"/>
    <property type="molecule type" value="Genomic_DNA"/>
</dbReference>
<dbReference type="PANTHER" id="PTHR43134:SF3">
    <property type="entry name" value="FLAGELLAR BIOSYNTHESIS PROTEIN FLHF"/>
    <property type="match status" value="1"/>
</dbReference>
<dbReference type="GO" id="GO:0005525">
    <property type="term" value="F:GTP binding"/>
    <property type="evidence" value="ECO:0007669"/>
    <property type="project" value="UniProtKB-UniRule"/>
</dbReference>
<evidence type="ECO:0000256" key="13">
    <source>
        <dbReference type="NCBIfam" id="TIGR03499"/>
    </source>
</evidence>
<evidence type="ECO:0000259" key="16">
    <source>
        <dbReference type="SMART" id="SM00962"/>
    </source>
</evidence>
<keyword evidence="11" id="KW-1006">Bacterial flagellum protein export</keyword>
<comment type="subcellular location">
    <subcellularLocation>
        <location evidence="1">Cell membrane</location>
        <topology evidence="1">Peripheral membrane protein</topology>
        <orientation evidence="1">Cytoplasmic side</orientation>
    </subcellularLocation>
</comment>
<evidence type="ECO:0000256" key="11">
    <source>
        <dbReference type="ARBA" id="ARBA00023225"/>
    </source>
</evidence>
<dbReference type="GO" id="GO:0015031">
    <property type="term" value="P:protein transport"/>
    <property type="evidence" value="ECO:0007669"/>
    <property type="project" value="UniProtKB-KW"/>
</dbReference>
<organism evidence="17 18">
    <name type="scientific">Verticiella sediminum</name>
    <dbReference type="NCBI Taxonomy" id="1247510"/>
    <lineage>
        <taxon>Bacteria</taxon>
        <taxon>Pseudomonadati</taxon>
        <taxon>Pseudomonadota</taxon>
        <taxon>Betaproteobacteria</taxon>
        <taxon>Burkholderiales</taxon>
        <taxon>Alcaligenaceae</taxon>
        <taxon>Verticiella</taxon>
    </lineage>
</organism>
<protein>
    <recommendedName>
        <fullName evidence="3 13">Flagellar biosynthesis protein FlhF</fullName>
    </recommendedName>
</protein>
<dbReference type="GO" id="GO:0003924">
    <property type="term" value="F:GTPase activity"/>
    <property type="evidence" value="ECO:0007669"/>
    <property type="project" value="UniProtKB-UniRule"/>
</dbReference>
<proteinExistence type="inferred from homology"/>
<evidence type="ECO:0000256" key="2">
    <source>
        <dbReference type="ARBA" id="ARBA00008531"/>
    </source>
</evidence>
<dbReference type="CDD" id="cd17873">
    <property type="entry name" value="FlhF"/>
    <property type="match status" value="1"/>
</dbReference>
<feature type="region of interest" description="Disordered" evidence="14">
    <location>
        <begin position="53"/>
        <end position="85"/>
    </location>
</feature>
<evidence type="ECO:0000256" key="3">
    <source>
        <dbReference type="ARBA" id="ARBA00014919"/>
    </source>
</evidence>
<dbReference type="SMART" id="SM00962">
    <property type="entry name" value="SRP54"/>
    <property type="match status" value="1"/>
</dbReference>
<keyword evidence="18" id="KW-1185">Reference proteome</keyword>
<name>A0A556ARX3_9BURK</name>
<keyword evidence="9" id="KW-0342">GTP-binding</keyword>
<feature type="domain" description="AAA+ ATPase" evidence="15">
    <location>
        <begin position="249"/>
        <end position="432"/>
    </location>
</feature>
<dbReference type="GO" id="GO:0044781">
    <property type="term" value="P:bacterial-type flagellum organization"/>
    <property type="evidence" value="ECO:0007669"/>
    <property type="project" value="UniProtKB-UniRule"/>
</dbReference>
<evidence type="ECO:0000256" key="4">
    <source>
        <dbReference type="ARBA" id="ARBA00022448"/>
    </source>
</evidence>
<dbReference type="SUPFAM" id="SSF52540">
    <property type="entry name" value="P-loop containing nucleoside triphosphate hydrolases"/>
    <property type="match status" value="1"/>
</dbReference>
<dbReference type="Gene3D" id="3.40.50.300">
    <property type="entry name" value="P-loop containing nucleotide triphosphate hydrolases"/>
    <property type="match status" value="1"/>
</dbReference>
<evidence type="ECO:0000256" key="9">
    <source>
        <dbReference type="ARBA" id="ARBA00023134"/>
    </source>
</evidence>
<dbReference type="InterPro" id="IPR047040">
    <property type="entry name" value="FlhF__GTPase_dom"/>
</dbReference>
<evidence type="ECO:0000256" key="7">
    <source>
        <dbReference type="ARBA" id="ARBA00022795"/>
    </source>
</evidence>
<keyword evidence="4" id="KW-0813">Transport</keyword>
<evidence type="ECO:0000256" key="8">
    <source>
        <dbReference type="ARBA" id="ARBA00022927"/>
    </source>
</evidence>
<evidence type="ECO:0000256" key="12">
    <source>
        <dbReference type="ARBA" id="ARBA00025337"/>
    </source>
</evidence>
<evidence type="ECO:0000259" key="15">
    <source>
        <dbReference type="SMART" id="SM00382"/>
    </source>
</evidence>
<comment type="caution">
    <text evidence="17">The sequence shown here is derived from an EMBL/GenBank/DDBJ whole genome shotgun (WGS) entry which is preliminary data.</text>
</comment>
<keyword evidence="8" id="KW-0653">Protein transport</keyword>
<evidence type="ECO:0000256" key="1">
    <source>
        <dbReference type="ARBA" id="ARBA00004413"/>
    </source>
</evidence>
<keyword evidence="5" id="KW-1003">Cell membrane</keyword>
<keyword evidence="10" id="KW-0472">Membrane</keyword>
<dbReference type="OrthoDB" id="9778554at2"/>
<gene>
    <name evidence="17" type="primary">flhF</name>
    <name evidence="17" type="ORF">FOZ76_09825</name>
</gene>
<evidence type="ECO:0000256" key="6">
    <source>
        <dbReference type="ARBA" id="ARBA00022741"/>
    </source>
</evidence>
<evidence type="ECO:0000256" key="10">
    <source>
        <dbReference type="ARBA" id="ARBA00023136"/>
    </source>
</evidence>
<feature type="compositionally biased region" description="Low complexity" evidence="14">
    <location>
        <begin position="54"/>
        <end position="79"/>
    </location>
</feature>
<dbReference type="AlphaFoldDB" id="A0A556ARX3"/>
<dbReference type="GO" id="GO:0005047">
    <property type="term" value="F:signal recognition particle binding"/>
    <property type="evidence" value="ECO:0007669"/>
    <property type="project" value="TreeGrafter"/>
</dbReference>
<keyword evidence="6" id="KW-0547">Nucleotide-binding</keyword>
<dbReference type="InterPro" id="IPR000897">
    <property type="entry name" value="SRP54_GTPase_dom"/>
</dbReference>
<evidence type="ECO:0000256" key="5">
    <source>
        <dbReference type="ARBA" id="ARBA00022475"/>
    </source>
</evidence>
<dbReference type="Proteomes" id="UP000318405">
    <property type="component" value="Unassembled WGS sequence"/>
</dbReference>
<keyword evidence="17" id="KW-0282">Flagellum</keyword>
<evidence type="ECO:0000256" key="14">
    <source>
        <dbReference type="SAM" id="MobiDB-lite"/>
    </source>
</evidence>
<comment type="similarity">
    <text evidence="2">Belongs to the GTP-binding SRP family.</text>
</comment>
<keyword evidence="17" id="KW-0966">Cell projection</keyword>
<comment type="function">
    <text evidence="12">Necessary for flagellar biosynthesis. May be involved in translocation of the flagellum.</text>
</comment>
<accession>A0A556ARX3</accession>
<evidence type="ECO:0000313" key="17">
    <source>
        <dbReference type="EMBL" id="TSH95689.1"/>
    </source>
</evidence>
<dbReference type="PANTHER" id="PTHR43134">
    <property type="entry name" value="SIGNAL RECOGNITION PARTICLE RECEPTOR SUBUNIT ALPHA"/>
    <property type="match status" value="1"/>
</dbReference>
<reference evidence="17 18" key="1">
    <citation type="submission" date="2019-07" db="EMBL/GenBank/DDBJ databases">
        <title>Qingshengfaniella alkalisoli gen. nov., sp. nov., isolated from saline soil.</title>
        <authorList>
            <person name="Xu L."/>
            <person name="Huang X.-X."/>
            <person name="Sun J.-Q."/>
        </authorList>
    </citation>
    <scope>NUCLEOTIDE SEQUENCE [LARGE SCALE GENOMIC DNA]</scope>
    <source>
        <strain evidence="17 18">DSM 27279</strain>
    </source>
</reference>
<feature type="domain" description="SRP54-type proteins GTP-binding" evidence="16">
    <location>
        <begin position="250"/>
        <end position="445"/>
    </location>
</feature>
<keyword evidence="7" id="KW-1005">Bacterial flagellum biogenesis</keyword>
<dbReference type="RefSeq" id="WP_143947978.1">
    <property type="nucleotide sequence ID" value="NZ_BAABMB010000002.1"/>
</dbReference>
<dbReference type="FunFam" id="3.40.50.300:FF:000695">
    <property type="entry name" value="Flagellar biosynthesis regulator FlhF"/>
    <property type="match status" value="1"/>
</dbReference>
<dbReference type="InterPro" id="IPR020006">
    <property type="entry name" value="FlhF"/>
</dbReference>
<evidence type="ECO:0000313" key="18">
    <source>
        <dbReference type="Proteomes" id="UP000318405"/>
    </source>
</evidence>
<dbReference type="GO" id="GO:0005886">
    <property type="term" value="C:plasma membrane"/>
    <property type="evidence" value="ECO:0007669"/>
    <property type="project" value="UniProtKB-SubCell"/>
</dbReference>
<dbReference type="InterPro" id="IPR027417">
    <property type="entry name" value="P-loop_NTPase"/>
</dbReference>
<dbReference type="GO" id="GO:0006614">
    <property type="term" value="P:SRP-dependent cotranslational protein targeting to membrane"/>
    <property type="evidence" value="ECO:0007669"/>
    <property type="project" value="UniProtKB-UniRule"/>
</dbReference>
<keyword evidence="17" id="KW-0969">Cilium</keyword>
<feature type="region of interest" description="Disordered" evidence="14">
    <location>
        <begin position="131"/>
        <end position="166"/>
    </location>
</feature>
<dbReference type="InterPro" id="IPR003593">
    <property type="entry name" value="AAA+_ATPase"/>
</dbReference>
<sequence length="868" mass="90343">MSVLRFFGATSRDAMRQVRERLGDDAMILANRAVEGGIEILAVSETAVTGMATQAEPAQHSPHAQHPQQAQPLRRAQAATPPPAKARELRAAPAVLAGRGAAAYSQVSALADEGLAREVDDAVPARVEMPTAGSAGDPAHAVDTPFTAPPGAPPLARAIPDGSTAAGAPAQACAAEARPGATATAAFAAPAARHVFRHLLGAGFSSPLARALAARVPAELDEAGGVAWARSELAARLPVAGDEQAWLAAGGVFALIGPTGVGKTTSTAKLAARCVLVHGRDAVAMLTTDGYRIGAHEQLRIYGRILGVPTLAVNDAQSLRQALHELRDKRVVLIDTVGMSQRDLKLAEQAALLCGAGRPVRRLLLLNAASHGDTLDEVAHAYRRGADAELTGCILTKLDESRKPGSALDVVLRHRLPIHYVSDGQRVPENFGPAQASVLVARAFDAAAEALFCPSPADWQALAPVLPPPIPMAEGAVPAITGPVDAGIAAHDLAQRRAAGLRGLEAVLGSAPEERNPGLRDAALRELQTERGVALARELWRMAWHDDAPAEALSDLALGDLAAHAPDLCERQLLALHGRLSAPRASPGGRTVATTLLCSDRGDWLAAPAVHLLTAQGVLAAHAGEGEVAHASAGVHATRERAAWLQRRLAHRTLHVFEGMTAEHLEHLEALELSWLAGCTALQPLEHDGVRSNATGIAAGLGHRPAGRIVGTGLTRWVSSAPAVLRGQRGRRHAVHLLAVRHVDDAGECRWRGFALAPAQTGDAQELALCLEAAHAGREAGAWAASGVQMALDQAETAAGAWCRHMLAGAQLGLAAARLSRRPGAAGRWLALADDAPSGRASAARRRARIEQLTRAFGALALLDAATL</sequence>
<dbReference type="Pfam" id="PF00448">
    <property type="entry name" value="SRP54"/>
    <property type="match status" value="1"/>
</dbReference>